<dbReference type="PANTHER" id="PTHR36175:SF1">
    <property type="entry name" value="CYANOPHYCINASE"/>
    <property type="match status" value="1"/>
</dbReference>
<dbReference type="Proteomes" id="UP000185984">
    <property type="component" value="Unassembled WGS sequence"/>
</dbReference>
<evidence type="ECO:0000256" key="1">
    <source>
        <dbReference type="ARBA" id="ARBA00001092"/>
    </source>
</evidence>
<evidence type="ECO:0000256" key="8">
    <source>
        <dbReference type="ARBA" id="ARBA00022825"/>
    </source>
</evidence>
<proteinExistence type="inferred from homology"/>
<accession>A0A1U7HYV5</accession>
<keyword evidence="12" id="KW-1185">Reference proteome</keyword>
<evidence type="ECO:0000256" key="4">
    <source>
        <dbReference type="ARBA" id="ARBA00013115"/>
    </source>
</evidence>
<dbReference type="EMBL" id="MRCC01000002">
    <property type="protein sequence ID" value="OKH28838.1"/>
    <property type="molecule type" value="Genomic_DNA"/>
</dbReference>
<organism evidence="11 12">
    <name type="scientific">Chroogloeocystis siderophila 5.2 s.c.1</name>
    <dbReference type="NCBI Taxonomy" id="247279"/>
    <lineage>
        <taxon>Bacteria</taxon>
        <taxon>Bacillati</taxon>
        <taxon>Cyanobacteriota</taxon>
        <taxon>Cyanophyceae</taxon>
        <taxon>Oscillatoriophycideae</taxon>
        <taxon>Chroococcales</taxon>
        <taxon>Chroococcaceae</taxon>
        <taxon>Chroogloeocystis</taxon>
    </lineage>
</organism>
<feature type="active site" description="Charge relay system" evidence="10">
    <location>
        <position position="201"/>
    </location>
</feature>
<comment type="similarity">
    <text evidence="3 9">Belongs to the peptidase S51 family.</text>
</comment>
<name>A0A1U7HYV5_9CHRO</name>
<evidence type="ECO:0000256" key="3">
    <source>
        <dbReference type="ARBA" id="ARBA00006534"/>
    </source>
</evidence>
<feature type="active site" description="Charge relay system" evidence="10">
    <location>
        <position position="174"/>
    </location>
</feature>
<dbReference type="OrthoDB" id="9799980at2"/>
<evidence type="ECO:0000256" key="10">
    <source>
        <dbReference type="PIRSR" id="PIRSR032067-1"/>
    </source>
</evidence>
<dbReference type="STRING" id="247279.NIES1031_02770"/>
<sequence>MAQSQAKGQLVIIGGAEDKEGECTILREFVRRAGGTKARVVIMTAATELPREVGENYIRIFERLGAEDVRIIDTETREDASSSTALEAIEKATGVFFTGGDQARITSILKDTEIDTKIHERFQTGIVVGGTSAGAAVMPDVMIVEGDSETNPRMEIVDLGPGMAFLPGVVIDQHFSQRGRLGRLIAALAQQPAVLGFGIDENTAIVVSDDQFEVVGEGSVTVVDDSNVNHTNVNEILKDEALAVCGAKLHILPHGYKFNLKTRKPILDNVSSASTKLQNNGSNDNQTVEVSTEQQLLEQLAT</sequence>
<dbReference type="SUPFAM" id="SSF52317">
    <property type="entry name" value="Class I glutamine amidotransferase-like"/>
    <property type="match status" value="1"/>
</dbReference>
<dbReference type="GO" id="GO:0006508">
    <property type="term" value="P:proteolysis"/>
    <property type="evidence" value="ECO:0007669"/>
    <property type="project" value="UniProtKB-KW"/>
</dbReference>
<gene>
    <name evidence="11" type="ORF">NIES1031_02770</name>
</gene>
<evidence type="ECO:0000256" key="5">
    <source>
        <dbReference type="ARBA" id="ARBA00015719"/>
    </source>
</evidence>
<dbReference type="RefSeq" id="WP_073547993.1">
    <property type="nucleotide sequence ID" value="NZ_CAWMVK010000012.1"/>
</dbReference>
<reference evidence="11 12" key="1">
    <citation type="submission" date="2016-11" db="EMBL/GenBank/DDBJ databases">
        <title>Draft Genome Sequences of Nine Cyanobacterial Strains from Diverse Habitats.</title>
        <authorList>
            <person name="Zhu T."/>
            <person name="Hou S."/>
            <person name="Lu X."/>
            <person name="Hess W.R."/>
        </authorList>
    </citation>
    <scope>NUCLEOTIDE SEQUENCE [LARGE SCALE GENOMIC DNA]</scope>
    <source>
        <strain evidence="11 12">5.2 s.c.1</strain>
    </source>
</reference>
<evidence type="ECO:0000313" key="11">
    <source>
        <dbReference type="EMBL" id="OKH28838.1"/>
    </source>
</evidence>
<evidence type="ECO:0000256" key="2">
    <source>
        <dbReference type="ARBA" id="ARBA00002039"/>
    </source>
</evidence>
<feature type="active site" description="Charge relay system" evidence="10">
    <location>
        <position position="132"/>
    </location>
</feature>
<dbReference type="InterPro" id="IPR029062">
    <property type="entry name" value="Class_I_gatase-like"/>
</dbReference>
<dbReference type="NCBIfam" id="TIGR02069">
    <property type="entry name" value="cyanophycinase"/>
    <property type="match status" value="1"/>
</dbReference>
<dbReference type="EC" id="3.4.15.6" evidence="4 9"/>
<comment type="function">
    <text evidence="2 9">Exopeptidase that catalyzes the hydrolytic cleavage of multi-L-arginyl-poly-L-aspartic acid (cyanophycin; a water-insoluble reserve polymer) into aspartate-arginine dipeptides.</text>
</comment>
<evidence type="ECO:0000256" key="9">
    <source>
        <dbReference type="PIRNR" id="PIRNR032067"/>
    </source>
</evidence>
<dbReference type="InterPro" id="IPR005320">
    <property type="entry name" value="Peptidase_S51"/>
</dbReference>
<keyword evidence="8 9" id="KW-0720">Serine protease</keyword>
<evidence type="ECO:0000256" key="7">
    <source>
        <dbReference type="ARBA" id="ARBA00022801"/>
    </source>
</evidence>
<keyword evidence="6 9" id="KW-0645">Protease</keyword>
<keyword evidence="7 9" id="KW-0378">Hydrolase</keyword>
<dbReference type="GO" id="GO:0008241">
    <property type="term" value="F:peptidyl-dipeptidase activity"/>
    <property type="evidence" value="ECO:0007669"/>
    <property type="project" value="UniProtKB-EC"/>
</dbReference>
<dbReference type="CDD" id="cd03145">
    <property type="entry name" value="GAT1_cyanophycinase"/>
    <property type="match status" value="1"/>
</dbReference>
<comment type="caution">
    <text evidence="11">The sequence shown here is derived from an EMBL/GenBank/DDBJ whole genome shotgun (WGS) entry which is preliminary data.</text>
</comment>
<dbReference type="GO" id="GO:0008236">
    <property type="term" value="F:serine-type peptidase activity"/>
    <property type="evidence" value="ECO:0007669"/>
    <property type="project" value="UniProtKB-KW"/>
</dbReference>
<dbReference type="PANTHER" id="PTHR36175">
    <property type="entry name" value="CYANOPHYCINASE"/>
    <property type="match status" value="1"/>
</dbReference>
<dbReference type="Pfam" id="PF03575">
    <property type="entry name" value="Peptidase_S51"/>
    <property type="match status" value="1"/>
</dbReference>
<dbReference type="Gene3D" id="3.40.50.880">
    <property type="match status" value="1"/>
</dbReference>
<comment type="catalytic activity">
    <reaction evidence="1 9">
        <text>[L-4-(L-arginin-2-N-yl)aspartate](n) + H2O = [L-4-(L-arginin-2-N-yl)aspartate](n-1) + L-4-(L-arginin-2-N-yl)aspartate</text>
        <dbReference type="Rhea" id="RHEA:12845"/>
        <dbReference type="Rhea" id="RHEA-COMP:13728"/>
        <dbReference type="Rhea" id="RHEA-COMP:13734"/>
        <dbReference type="ChEBI" id="CHEBI:15377"/>
        <dbReference type="ChEBI" id="CHEBI:137986"/>
        <dbReference type="ChEBI" id="CHEBI:137991"/>
        <dbReference type="EC" id="3.4.15.6"/>
    </reaction>
</comment>
<dbReference type="PIRSF" id="PIRSF032067">
    <property type="entry name" value="Cyanophycinase"/>
    <property type="match status" value="1"/>
</dbReference>
<protein>
    <recommendedName>
        <fullName evidence="5 9">Cyanophycinase</fullName>
        <ecNumber evidence="4 9">3.4.15.6</ecNumber>
    </recommendedName>
</protein>
<evidence type="ECO:0000256" key="6">
    <source>
        <dbReference type="ARBA" id="ARBA00022670"/>
    </source>
</evidence>
<dbReference type="AlphaFoldDB" id="A0A1U7HYV5"/>
<evidence type="ECO:0000313" key="12">
    <source>
        <dbReference type="Proteomes" id="UP000185984"/>
    </source>
</evidence>
<dbReference type="InterPro" id="IPR011811">
    <property type="entry name" value="Peptidase_S51_cyanophycinase"/>
</dbReference>